<accession>A0A3A2Z4J3</accession>
<dbReference type="EMBL" id="MVGC01000651">
    <property type="protein sequence ID" value="RJE17992.1"/>
    <property type="molecule type" value="Genomic_DNA"/>
</dbReference>
<organism evidence="2 3">
    <name type="scientific">Aspergillus sclerotialis</name>
    <dbReference type="NCBI Taxonomy" id="2070753"/>
    <lineage>
        <taxon>Eukaryota</taxon>
        <taxon>Fungi</taxon>
        <taxon>Dikarya</taxon>
        <taxon>Ascomycota</taxon>
        <taxon>Pezizomycotina</taxon>
        <taxon>Eurotiomycetes</taxon>
        <taxon>Eurotiomycetidae</taxon>
        <taxon>Eurotiales</taxon>
        <taxon>Aspergillaceae</taxon>
        <taxon>Aspergillus</taxon>
        <taxon>Aspergillus subgen. Polypaecilum</taxon>
    </lineage>
</organism>
<name>A0A3A2Z4J3_9EURO</name>
<feature type="signal peptide" evidence="1">
    <location>
        <begin position="1"/>
        <end position="20"/>
    </location>
</feature>
<protein>
    <submittedName>
        <fullName evidence="2">Uncharacterized protein</fullName>
    </submittedName>
</protein>
<sequence length="166" mass="17997">MKPTLLSLLGLAFFSTGVLSDDTGGNKDLCTQNHDPGICTVAVVSNHWEDGAGGTDPETSVFVFDNKCDTIIQGNGQDKNGLDRLFIGNALGTPVTVEFSGGKILTLDEKASGDLWKHPPLFTYEYNGDSGDDYEDSDDPCTCYHSNRVTFEHVDAQSCNCWFKCA</sequence>
<evidence type="ECO:0000256" key="1">
    <source>
        <dbReference type="SAM" id="SignalP"/>
    </source>
</evidence>
<feature type="chain" id="PRO_5017318055" evidence="1">
    <location>
        <begin position="21"/>
        <end position="166"/>
    </location>
</feature>
<evidence type="ECO:0000313" key="3">
    <source>
        <dbReference type="Proteomes" id="UP000266188"/>
    </source>
</evidence>
<proteinExistence type="predicted"/>
<keyword evidence="1" id="KW-0732">Signal</keyword>
<gene>
    <name evidence="2" type="ORF">PHISCL_09672</name>
</gene>
<evidence type="ECO:0000313" key="2">
    <source>
        <dbReference type="EMBL" id="RJE17992.1"/>
    </source>
</evidence>
<reference evidence="3" key="1">
    <citation type="submission" date="2017-02" db="EMBL/GenBank/DDBJ databases">
        <authorList>
            <person name="Tafer H."/>
            <person name="Lopandic K."/>
        </authorList>
    </citation>
    <scope>NUCLEOTIDE SEQUENCE [LARGE SCALE GENOMIC DNA]</scope>
    <source>
        <strain evidence="3">CBS 366.77</strain>
    </source>
</reference>
<dbReference type="Proteomes" id="UP000266188">
    <property type="component" value="Unassembled WGS sequence"/>
</dbReference>
<comment type="caution">
    <text evidence="2">The sequence shown here is derived from an EMBL/GenBank/DDBJ whole genome shotgun (WGS) entry which is preliminary data.</text>
</comment>
<keyword evidence="3" id="KW-1185">Reference proteome</keyword>
<dbReference type="AlphaFoldDB" id="A0A3A2Z4J3"/>